<comment type="caution">
    <text evidence="2">The sequence shown here is derived from an EMBL/GenBank/DDBJ whole genome shotgun (WGS) entry which is preliminary data.</text>
</comment>
<keyword evidence="1" id="KW-0472">Membrane</keyword>
<dbReference type="RefSeq" id="WP_149616963.1">
    <property type="nucleotide sequence ID" value="NZ_CAWPFF010000066.1"/>
</dbReference>
<organism evidence="2 3">
    <name type="scientific">Photorhabdus heterorhabditis</name>
    <dbReference type="NCBI Taxonomy" id="880156"/>
    <lineage>
        <taxon>Bacteria</taxon>
        <taxon>Pseudomonadati</taxon>
        <taxon>Pseudomonadota</taxon>
        <taxon>Gammaproteobacteria</taxon>
        <taxon>Enterobacterales</taxon>
        <taxon>Morganellaceae</taxon>
        <taxon>Photorhabdus</taxon>
    </lineage>
</organism>
<keyword evidence="1" id="KW-1133">Transmembrane helix</keyword>
<dbReference type="Pfam" id="PF14348">
    <property type="entry name" value="DtrJ-like"/>
    <property type="match status" value="1"/>
</dbReference>
<dbReference type="InterPro" id="IPR022266">
    <property type="entry name" value="DtrJ-like"/>
</dbReference>
<evidence type="ECO:0000256" key="1">
    <source>
        <dbReference type="SAM" id="Phobius"/>
    </source>
</evidence>
<dbReference type="STRING" id="880156.AM629_06315"/>
<evidence type="ECO:0000313" key="2">
    <source>
        <dbReference type="EMBL" id="KAA1186429.1"/>
    </source>
</evidence>
<accession>A0A5B0WKF5</accession>
<dbReference type="AlphaFoldDB" id="A0A5B0WKF5"/>
<name>A0A5B0WKF5_9GAMM</name>
<feature type="transmembrane region" description="Helical" evidence="1">
    <location>
        <begin position="121"/>
        <end position="143"/>
    </location>
</feature>
<proteinExistence type="predicted"/>
<dbReference type="EMBL" id="VTUW01000026">
    <property type="protein sequence ID" value="KAA1186429.1"/>
    <property type="molecule type" value="Genomic_DNA"/>
</dbReference>
<keyword evidence="1" id="KW-0812">Transmembrane</keyword>
<protein>
    <submittedName>
        <fullName evidence="2">DUF4400 domain-containing protein</fullName>
    </submittedName>
</protein>
<feature type="transmembrane region" description="Helical" evidence="1">
    <location>
        <begin position="164"/>
        <end position="184"/>
    </location>
</feature>
<gene>
    <name evidence="2" type="ORF">F0L16_13940</name>
</gene>
<dbReference type="Proteomes" id="UP000322184">
    <property type="component" value="Unassembled WGS sequence"/>
</dbReference>
<feature type="transmembrane region" description="Helical" evidence="1">
    <location>
        <begin position="7"/>
        <end position="28"/>
    </location>
</feature>
<feature type="transmembrane region" description="Helical" evidence="1">
    <location>
        <begin position="196"/>
        <end position="214"/>
    </location>
</feature>
<reference evidence="2 3" key="1">
    <citation type="submission" date="2019-09" db="EMBL/GenBank/DDBJ databases">
        <title>Whole genome sequence of Photorhabdus heterorhabditis strain ETL (Enterobacteriales: Enterobacteriaceae) a bacterial symbiont of Heterorhabditis zealandica strain ETL (Rhabditida: Heterorhabditidae).</title>
        <authorList>
            <person name="Lulamba T.E."/>
            <person name="Serepa-Dlamini M.H."/>
        </authorList>
    </citation>
    <scope>NUCLEOTIDE SEQUENCE [LARGE SCALE GENOMIC DNA]</scope>
    <source>
        <strain evidence="2 3">ETL</strain>
    </source>
</reference>
<evidence type="ECO:0000313" key="3">
    <source>
        <dbReference type="Proteomes" id="UP000322184"/>
    </source>
</evidence>
<sequence length="220" mass="25730">MDKNSQCYMVLRALVFIGLIGYLLYSLFLQDSQELHQQIQQEIAASKAIIPSDRWQAVIENTENTFKVLVTKYGMIERLNSVLIPTKDAKPSRGINNIAEKAMSFNYNAARNTPLLVFQSIYRWFLMLGWFWVFLPFLAALLLDGMYQWKLKRYVFGKVTVQFYRIWFRAFWLITFLSITYLLLPNLSLFNNIAQLFPPLALLVLGISLNRLCANYQKLM</sequence>